<evidence type="ECO:0000313" key="1">
    <source>
        <dbReference type="EMBL" id="CRY98459.1"/>
    </source>
</evidence>
<evidence type="ECO:0000313" key="2">
    <source>
        <dbReference type="Proteomes" id="UP000182715"/>
    </source>
</evidence>
<accession>A0A0H5QAX1</accession>
<sequence length="43" mass="4909">VKMAEVGYFDGKKGDMRFAGVFGWGRENFFAFFPSKLVHSPCF</sequence>
<dbReference type="AlphaFoldDB" id="A0A0H5QAX1"/>
<dbReference type="Proteomes" id="UP000182715">
    <property type="component" value="Unassembled WGS sequence"/>
</dbReference>
<dbReference type="EMBL" id="CVTF01000089">
    <property type="protein sequence ID" value="CRY98459.1"/>
    <property type="molecule type" value="Genomic_DNA"/>
</dbReference>
<name>A0A0H5QAX1_NEIMI</name>
<reference evidence="1 2" key="1">
    <citation type="submission" date="2014-11" db="EMBL/GenBank/DDBJ databases">
        <authorList>
            <person name="Diene M.Seydina."/>
        </authorList>
    </citation>
    <scope>NUCLEOTIDE SEQUENCE [LARGE SCALE GENOMIC DNA]</scope>
    <source>
        <strain evidence="1 2">Neisseria meningitidis CHUV</strain>
    </source>
</reference>
<protein>
    <submittedName>
        <fullName evidence="1">Uncharacterized protein</fullName>
    </submittedName>
</protein>
<organism evidence="1 2">
    <name type="scientific">Neisseria meningitidis serogroup B</name>
    <dbReference type="NCBI Taxonomy" id="491"/>
    <lineage>
        <taxon>Bacteria</taxon>
        <taxon>Pseudomonadati</taxon>
        <taxon>Pseudomonadota</taxon>
        <taxon>Betaproteobacteria</taxon>
        <taxon>Neisseriales</taxon>
        <taxon>Neisseriaceae</taxon>
        <taxon>Neisseria</taxon>
    </lineage>
</organism>
<feature type="non-terminal residue" evidence="1">
    <location>
        <position position="1"/>
    </location>
</feature>
<proteinExistence type="predicted"/>